<accession>A0A1I6LQD3</accession>
<dbReference type="GO" id="GO:0008081">
    <property type="term" value="F:phosphoric diester hydrolase activity"/>
    <property type="evidence" value="ECO:0007669"/>
    <property type="project" value="InterPro"/>
</dbReference>
<gene>
    <name evidence="2" type="ORF">SAMN05216559_2866</name>
</gene>
<dbReference type="Pfam" id="PF03009">
    <property type="entry name" value="GDPD"/>
    <property type="match status" value="1"/>
</dbReference>
<dbReference type="AlphaFoldDB" id="A0A1I6LQD3"/>
<dbReference type="Gene3D" id="3.20.20.190">
    <property type="entry name" value="Phosphatidylinositol (PI) phosphodiesterase"/>
    <property type="match status" value="1"/>
</dbReference>
<evidence type="ECO:0000259" key="1">
    <source>
        <dbReference type="PROSITE" id="PS51704"/>
    </source>
</evidence>
<dbReference type="RefSeq" id="WP_089817235.1">
    <property type="nucleotide sequence ID" value="NZ_FOZK01000003.1"/>
</dbReference>
<proteinExistence type="predicted"/>
<dbReference type="InterPro" id="IPR017946">
    <property type="entry name" value="PLC-like_Pdiesterase_TIM-brl"/>
</dbReference>
<feature type="domain" description="GP-PDE" evidence="1">
    <location>
        <begin position="1"/>
        <end position="219"/>
    </location>
</feature>
<keyword evidence="3" id="KW-1185">Reference proteome</keyword>
<evidence type="ECO:0000313" key="2">
    <source>
        <dbReference type="EMBL" id="SFS05500.1"/>
    </source>
</evidence>
<dbReference type="PANTHER" id="PTHR46211:SF14">
    <property type="entry name" value="GLYCEROPHOSPHODIESTER PHOSPHODIESTERASE"/>
    <property type="match status" value="1"/>
</dbReference>
<organism evidence="2 3">
    <name type="scientific">Halomicrobium zhouii</name>
    <dbReference type="NCBI Taxonomy" id="767519"/>
    <lineage>
        <taxon>Archaea</taxon>
        <taxon>Methanobacteriati</taxon>
        <taxon>Methanobacteriota</taxon>
        <taxon>Stenosarchaea group</taxon>
        <taxon>Halobacteria</taxon>
        <taxon>Halobacteriales</taxon>
        <taxon>Haloarculaceae</taxon>
        <taxon>Halomicrobium</taxon>
    </lineage>
</organism>
<dbReference type="OrthoDB" id="19020at2157"/>
<dbReference type="PANTHER" id="PTHR46211">
    <property type="entry name" value="GLYCEROPHOSPHORYL DIESTER PHOSPHODIESTERASE"/>
    <property type="match status" value="1"/>
</dbReference>
<reference evidence="2 3" key="1">
    <citation type="submission" date="2016-10" db="EMBL/GenBank/DDBJ databases">
        <authorList>
            <person name="de Groot N.N."/>
        </authorList>
    </citation>
    <scope>NUCLEOTIDE SEQUENCE [LARGE SCALE GENOMIC DNA]</scope>
    <source>
        <strain evidence="2 3">CGMCC 1.10457</strain>
    </source>
</reference>
<dbReference type="PROSITE" id="PS51704">
    <property type="entry name" value="GP_PDE"/>
    <property type="match status" value="1"/>
</dbReference>
<dbReference type="SUPFAM" id="SSF51695">
    <property type="entry name" value="PLC-like phosphodiesterases"/>
    <property type="match status" value="1"/>
</dbReference>
<dbReference type="STRING" id="767519.SAMN05216559_2866"/>
<dbReference type="CDD" id="cd08556">
    <property type="entry name" value="GDPD"/>
    <property type="match status" value="1"/>
</dbReference>
<protein>
    <submittedName>
        <fullName evidence="2">Glycerophosphoryl diester phosphodiesterase</fullName>
    </submittedName>
</protein>
<dbReference type="GO" id="GO:0006629">
    <property type="term" value="P:lipid metabolic process"/>
    <property type="evidence" value="ECO:0007669"/>
    <property type="project" value="InterPro"/>
</dbReference>
<dbReference type="EMBL" id="FOZK01000003">
    <property type="protein sequence ID" value="SFS05500.1"/>
    <property type="molecule type" value="Genomic_DNA"/>
</dbReference>
<name>A0A1I6LQD3_9EURY</name>
<dbReference type="Proteomes" id="UP000199062">
    <property type="component" value="Unassembled WGS sequence"/>
</dbReference>
<evidence type="ECO:0000313" key="3">
    <source>
        <dbReference type="Proteomes" id="UP000199062"/>
    </source>
</evidence>
<sequence>MRCLAHRGFAGEFAENTVGAVASAAEIADWVEVDVRRCGSGELVVVHDERVDRVTDASGEVAELSQAELAQLNVLGSGEGIPTLAEVLEVLPPSVGINVDLKENGLATDAVDVLGAHDGGVLVSSFDAGVLAEVTVLADYPRALLVEADPEERLARAADLNCTAIHPHWDICDERFVSQAHDANLTVNAWTIRDSVGAVSARNAGVDGFITDHSEFCAE</sequence>
<dbReference type="InterPro" id="IPR030395">
    <property type="entry name" value="GP_PDE_dom"/>
</dbReference>